<sequence length="110" mass="12492">MHRLLIINGTHFAIKTWTLIPMSSSHSLQSLSLQPKQLFCIPGPSGEQATYHHLAMIQFKRLRCPKQKQKWVRRGSRCLVLSDLVINIMAKMEGEGVVEREAGLLIDVLD</sequence>
<evidence type="ECO:0000313" key="2">
    <source>
        <dbReference type="Proteomes" id="UP000235371"/>
    </source>
</evidence>
<gene>
    <name evidence="1" type="ORF">K444DRAFT_166628</name>
</gene>
<proteinExistence type="predicted"/>
<reference evidence="1 2" key="1">
    <citation type="submission" date="2016-04" db="EMBL/GenBank/DDBJ databases">
        <title>A degradative enzymes factory behind the ericoid mycorrhizal symbiosis.</title>
        <authorList>
            <consortium name="DOE Joint Genome Institute"/>
            <person name="Martino E."/>
            <person name="Morin E."/>
            <person name="Grelet G."/>
            <person name="Kuo A."/>
            <person name="Kohler A."/>
            <person name="Daghino S."/>
            <person name="Barry K."/>
            <person name="Choi C."/>
            <person name="Cichocki N."/>
            <person name="Clum A."/>
            <person name="Copeland A."/>
            <person name="Hainaut M."/>
            <person name="Haridas S."/>
            <person name="Labutti K."/>
            <person name="Lindquist E."/>
            <person name="Lipzen A."/>
            <person name="Khouja H.-R."/>
            <person name="Murat C."/>
            <person name="Ohm R."/>
            <person name="Olson A."/>
            <person name="Spatafora J."/>
            <person name="Veneault-Fourrey C."/>
            <person name="Henrissat B."/>
            <person name="Grigoriev I."/>
            <person name="Martin F."/>
            <person name="Perotto S."/>
        </authorList>
    </citation>
    <scope>NUCLEOTIDE SEQUENCE [LARGE SCALE GENOMIC DNA]</scope>
    <source>
        <strain evidence="1 2">E</strain>
    </source>
</reference>
<protein>
    <submittedName>
        <fullName evidence="1">Uncharacterized protein</fullName>
    </submittedName>
</protein>
<dbReference type="InParanoid" id="A0A2J6TT78"/>
<evidence type="ECO:0000313" key="1">
    <source>
        <dbReference type="EMBL" id="PMD66224.1"/>
    </source>
</evidence>
<dbReference type="AlphaFoldDB" id="A0A2J6TT78"/>
<dbReference type="EMBL" id="KZ613745">
    <property type="protein sequence ID" value="PMD66224.1"/>
    <property type="molecule type" value="Genomic_DNA"/>
</dbReference>
<name>A0A2J6TT78_9HELO</name>
<organism evidence="1 2">
    <name type="scientific">Hyaloscypha bicolor E</name>
    <dbReference type="NCBI Taxonomy" id="1095630"/>
    <lineage>
        <taxon>Eukaryota</taxon>
        <taxon>Fungi</taxon>
        <taxon>Dikarya</taxon>
        <taxon>Ascomycota</taxon>
        <taxon>Pezizomycotina</taxon>
        <taxon>Leotiomycetes</taxon>
        <taxon>Helotiales</taxon>
        <taxon>Hyaloscyphaceae</taxon>
        <taxon>Hyaloscypha</taxon>
        <taxon>Hyaloscypha bicolor</taxon>
    </lineage>
</organism>
<dbReference type="GeneID" id="36578781"/>
<accession>A0A2J6TT78</accession>
<dbReference type="Proteomes" id="UP000235371">
    <property type="component" value="Unassembled WGS sequence"/>
</dbReference>
<keyword evidence="2" id="KW-1185">Reference proteome</keyword>
<dbReference type="RefSeq" id="XP_024743128.1">
    <property type="nucleotide sequence ID" value="XM_024870699.1"/>
</dbReference>